<proteinExistence type="predicted"/>
<evidence type="ECO:0000259" key="1">
    <source>
        <dbReference type="Pfam" id="PF06114"/>
    </source>
</evidence>
<dbReference type="AlphaFoldDB" id="A0A437S7F3"/>
<evidence type="ECO:0000313" key="3">
    <source>
        <dbReference type="Proteomes" id="UP000288812"/>
    </source>
</evidence>
<gene>
    <name evidence="2" type="ORF">EF514_04590</name>
</gene>
<keyword evidence="3" id="KW-1185">Reference proteome</keyword>
<dbReference type="OrthoDB" id="9816277at2"/>
<dbReference type="Proteomes" id="UP000288812">
    <property type="component" value="Unassembled WGS sequence"/>
</dbReference>
<evidence type="ECO:0000313" key="2">
    <source>
        <dbReference type="EMBL" id="RVU54868.1"/>
    </source>
</evidence>
<comment type="caution">
    <text evidence="2">The sequence shown here is derived from an EMBL/GenBank/DDBJ whole genome shotgun (WGS) entry which is preliminary data.</text>
</comment>
<protein>
    <submittedName>
        <fullName evidence="2">ImmA/IrrE family metallo-endopeptidase</fullName>
    </submittedName>
</protein>
<reference evidence="2 3" key="1">
    <citation type="submission" date="2018-11" db="EMBL/GenBank/DDBJ databases">
        <title>Genome sequencing and assembly of Anaerosphaera sp. nov., GS7-6-2.</title>
        <authorList>
            <person name="Rettenmaier R."/>
            <person name="Liebl W."/>
            <person name="Zverlov V."/>
        </authorList>
    </citation>
    <scope>NUCLEOTIDE SEQUENCE [LARGE SCALE GENOMIC DNA]</scope>
    <source>
        <strain evidence="2 3">GS7-6-2</strain>
    </source>
</reference>
<dbReference type="EMBL" id="RLIH01000005">
    <property type="protein sequence ID" value="RVU54868.1"/>
    <property type="molecule type" value="Genomic_DNA"/>
</dbReference>
<organism evidence="2 3">
    <name type="scientific">Anaerosphaera multitolerans</name>
    <dbReference type="NCBI Taxonomy" id="2487351"/>
    <lineage>
        <taxon>Bacteria</taxon>
        <taxon>Bacillati</taxon>
        <taxon>Bacillota</taxon>
        <taxon>Tissierellia</taxon>
        <taxon>Tissierellales</taxon>
        <taxon>Peptoniphilaceae</taxon>
        <taxon>Anaerosphaera</taxon>
    </lineage>
</organism>
<feature type="domain" description="IrrE N-terminal-like" evidence="1">
    <location>
        <begin position="6"/>
        <end position="61"/>
    </location>
</feature>
<accession>A0A437S7F3</accession>
<dbReference type="InterPro" id="IPR010359">
    <property type="entry name" value="IrrE_HExxH"/>
</dbReference>
<sequence length="90" mass="10551">MLYILYSNLSEEIQRQTCAHELGHIKCMHRDNIAYTSTNTLFVTDKQENDANIFLCYLFLSEYTKTELMELTKKQIANMIGVEERVVNLL</sequence>
<dbReference type="RefSeq" id="WP_127724251.1">
    <property type="nucleotide sequence ID" value="NZ_RLIH01000005.1"/>
</dbReference>
<dbReference type="Pfam" id="PF06114">
    <property type="entry name" value="Peptidase_M78"/>
    <property type="match status" value="1"/>
</dbReference>
<dbReference type="Gene3D" id="1.10.10.2910">
    <property type="match status" value="1"/>
</dbReference>
<name>A0A437S7F3_9FIRM</name>